<feature type="compositionally biased region" description="Low complexity" evidence="1">
    <location>
        <begin position="258"/>
        <end position="273"/>
    </location>
</feature>
<evidence type="ECO:0000256" key="1">
    <source>
        <dbReference type="SAM" id="MobiDB-lite"/>
    </source>
</evidence>
<reference evidence="2" key="2">
    <citation type="submission" date="2021-01" db="EMBL/GenBank/DDBJ databases">
        <authorList>
            <person name="Schikora-Tamarit M.A."/>
        </authorList>
    </citation>
    <scope>NUCLEOTIDE SEQUENCE</scope>
    <source>
        <strain evidence="2">CBS2887</strain>
    </source>
</reference>
<dbReference type="EMBL" id="JAEUBG010002406">
    <property type="protein sequence ID" value="KAH3684590.1"/>
    <property type="molecule type" value="Genomic_DNA"/>
</dbReference>
<keyword evidence="3" id="KW-1185">Reference proteome</keyword>
<feature type="region of interest" description="Disordered" evidence="1">
    <location>
        <begin position="183"/>
        <end position="363"/>
    </location>
</feature>
<dbReference type="AlphaFoldDB" id="A0A9P8TMX1"/>
<accession>A0A9P8TMX1</accession>
<feature type="compositionally biased region" description="Basic and acidic residues" evidence="1">
    <location>
        <begin position="205"/>
        <end position="219"/>
    </location>
</feature>
<name>A0A9P8TMX1_WICPI</name>
<dbReference type="Proteomes" id="UP000774326">
    <property type="component" value="Unassembled WGS sequence"/>
</dbReference>
<feature type="compositionally biased region" description="Polar residues" evidence="1">
    <location>
        <begin position="311"/>
        <end position="333"/>
    </location>
</feature>
<reference evidence="2" key="1">
    <citation type="journal article" date="2021" name="Open Biol.">
        <title>Shared evolutionary footprints suggest mitochondrial oxidative damage underlies multiple complex I losses in fungi.</title>
        <authorList>
            <person name="Schikora-Tamarit M.A."/>
            <person name="Marcet-Houben M."/>
            <person name="Nosek J."/>
            <person name="Gabaldon T."/>
        </authorList>
    </citation>
    <scope>NUCLEOTIDE SEQUENCE</scope>
    <source>
        <strain evidence="2">CBS2887</strain>
    </source>
</reference>
<feature type="region of interest" description="Disordered" evidence="1">
    <location>
        <begin position="102"/>
        <end position="129"/>
    </location>
</feature>
<protein>
    <submittedName>
        <fullName evidence="2">Uncharacterized protein</fullName>
    </submittedName>
</protein>
<gene>
    <name evidence="2" type="ORF">WICPIJ_004480</name>
</gene>
<evidence type="ECO:0000313" key="2">
    <source>
        <dbReference type="EMBL" id="KAH3684590.1"/>
    </source>
</evidence>
<sequence length="506" mass="54004">MRQKSCMSKKPEHQRKLQLITDSLVAVEEPSELVLVTVEVIKEVSVNVTTETQLGTEMTEAFGGGILAQIVLTTVLVKAEAEVAEVVSVIVVTVAQEATLEATEELETEATEELETGATEELETEPDSTHLTSRTVVVSVIVVTVAQETALEAAEEAETEDPLGWISELFGSTVVKLEIEEPTAELETEPDSTHLTSTTVVASRGARDWSNRGARDETRFNTLDFKNSGSIDNVGVTSGLTSRVGQSRSRSGGGGLSDSGNSSTRSNTGSSRGAGDRSSRGARDWSNRGAGDRSSRGARDRRSRGARDGTRFNTLDFNNSGSIDNVGVTSGLTSRVGQSRSRSGGGGLSDSGNKEEDPETAEEITEAEVVATIQSVSTVVKLVTDLVVPVTLPFLSTNSTVEVCSMVTFLVVTEEQETVEEDGTNDDLVKELATEEDEEPLADTKLEAGAMVLKVDDSTEAEEETAGCDDVVLFTGFEDDEDEETLEDGLTIEVESLTEAELDSLW</sequence>
<feature type="non-terminal residue" evidence="2">
    <location>
        <position position="506"/>
    </location>
</feature>
<feature type="compositionally biased region" description="Basic and acidic residues" evidence="1">
    <location>
        <begin position="274"/>
        <end position="310"/>
    </location>
</feature>
<proteinExistence type="predicted"/>
<feature type="compositionally biased region" description="Polar residues" evidence="1">
    <location>
        <begin position="220"/>
        <end position="241"/>
    </location>
</feature>
<feature type="compositionally biased region" description="Acidic residues" evidence="1">
    <location>
        <begin position="102"/>
        <end position="126"/>
    </location>
</feature>
<comment type="caution">
    <text evidence="2">The sequence shown here is derived from an EMBL/GenBank/DDBJ whole genome shotgun (WGS) entry which is preliminary data.</text>
</comment>
<evidence type="ECO:0000313" key="3">
    <source>
        <dbReference type="Proteomes" id="UP000774326"/>
    </source>
</evidence>
<organism evidence="2 3">
    <name type="scientific">Wickerhamomyces pijperi</name>
    <name type="common">Yeast</name>
    <name type="synonym">Pichia pijperi</name>
    <dbReference type="NCBI Taxonomy" id="599730"/>
    <lineage>
        <taxon>Eukaryota</taxon>
        <taxon>Fungi</taxon>
        <taxon>Dikarya</taxon>
        <taxon>Ascomycota</taxon>
        <taxon>Saccharomycotina</taxon>
        <taxon>Saccharomycetes</taxon>
        <taxon>Phaffomycetales</taxon>
        <taxon>Wickerhamomycetaceae</taxon>
        <taxon>Wickerhamomyces</taxon>
    </lineage>
</organism>